<dbReference type="Gene3D" id="3.40.50.620">
    <property type="entry name" value="HUPs"/>
    <property type="match status" value="1"/>
</dbReference>
<dbReference type="PANTHER" id="PTHR46268">
    <property type="entry name" value="STRESS RESPONSE PROTEIN NHAX"/>
    <property type="match status" value="1"/>
</dbReference>
<dbReference type="PANTHER" id="PTHR46268:SF6">
    <property type="entry name" value="UNIVERSAL STRESS PROTEIN UP12"/>
    <property type="match status" value="1"/>
</dbReference>
<gene>
    <name evidence="3" type="ORF">JY500_08940</name>
</gene>
<dbReference type="CDD" id="cd00293">
    <property type="entry name" value="USP-like"/>
    <property type="match status" value="1"/>
</dbReference>
<proteinExistence type="inferred from homology"/>
<reference evidence="3 4" key="1">
    <citation type="submission" date="2021-02" db="EMBL/GenBank/DDBJ databases">
        <title>Niveibacterium changnyeongensis HC41.</title>
        <authorList>
            <person name="Kang M."/>
        </authorList>
    </citation>
    <scope>NUCLEOTIDE SEQUENCE [LARGE SCALE GENOMIC DNA]</scope>
    <source>
        <strain evidence="3 4">HC41</strain>
    </source>
</reference>
<accession>A0ABX7MAF3</accession>
<dbReference type="Pfam" id="PF00582">
    <property type="entry name" value="Usp"/>
    <property type="match status" value="1"/>
</dbReference>
<protein>
    <submittedName>
        <fullName evidence="3">Universal stress protein</fullName>
    </submittedName>
</protein>
<dbReference type="PRINTS" id="PR01438">
    <property type="entry name" value="UNVRSLSTRESS"/>
</dbReference>
<dbReference type="InterPro" id="IPR006015">
    <property type="entry name" value="Universal_stress_UspA"/>
</dbReference>
<dbReference type="RefSeq" id="WP_206256107.1">
    <property type="nucleotide sequence ID" value="NZ_CP071060.1"/>
</dbReference>
<comment type="similarity">
    <text evidence="1">Belongs to the universal stress protein A family.</text>
</comment>
<sequence length="151" mass="16139">MFHKILVAIDGSEASAKTLDVAAGLAVANEALLIVAHALDEGQMPIRQSSDPLLLSRTDVKRVWKAEGEAVLAEARAKLDRPGLRIETVLLESDNERADDQIAHAVTANGVDLVVIGSHGRRGFQRLVLGSVAERVARKVDCSVFVVRAPG</sequence>
<dbReference type="InterPro" id="IPR006016">
    <property type="entry name" value="UspA"/>
</dbReference>
<keyword evidence="4" id="KW-1185">Reference proteome</keyword>
<dbReference type="SUPFAM" id="SSF52402">
    <property type="entry name" value="Adenine nucleotide alpha hydrolases-like"/>
    <property type="match status" value="1"/>
</dbReference>
<organism evidence="3 4">
    <name type="scientific">Niveibacterium microcysteis</name>
    <dbReference type="NCBI Taxonomy" id="2811415"/>
    <lineage>
        <taxon>Bacteria</taxon>
        <taxon>Pseudomonadati</taxon>
        <taxon>Pseudomonadota</taxon>
        <taxon>Betaproteobacteria</taxon>
        <taxon>Rhodocyclales</taxon>
        <taxon>Rhodocyclaceae</taxon>
        <taxon>Niveibacterium</taxon>
    </lineage>
</organism>
<evidence type="ECO:0000313" key="4">
    <source>
        <dbReference type="Proteomes" id="UP000663570"/>
    </source>
</evidence>
<evidence type="ECO:0000313" key="3">
    <source>
        <dbReference type="EMBL" id="QSI78712.1"/>
    </source>
</evidence>
<evidence type="ECO:0000259" key="2">
    <source>
        <dbReference type="Pfam" id="PF00582"/>
    </source>
</evidence>
<evidence type="ECO:0000256" key="1">
    <source>
        <dbReference type="ARBA" id="ARBA00008791"/>
    </source>
</evidence>
<feature type="domain" description="UspA" evidence="2">
    <location>
        <begin position="1"/>
        <end position="148"/>
    </location>
</feature>
<dbReference type="EMBL" id="CP071060">
    <property type="protein sequence ID" value="QSI78712.1"/>
    <property type="molecule type" value="Genomic_DNA"/>
</dbReference>
<dbReference type="Proteomes" id="UP000663570">
    <property type="component" value="Chromosome"/>
</dbReference>
<dbReference type="InterPro" id="IPR014729">
    <property type="entry name" value="Rossmann-like_a/b/a_fold"/>
</dbReference>
<name>A0ABX7MAF3_9RHOO</name>